<proteinExistence type="predicted"/>
<protein>
    <submittedName>
        <fullName evidence="1">Uncharacterized protein</fullName>
    </submittedName>
</protein>
<reference evidence="1" key="1">
    <citation type="journal article" date="2022" name="Nat. Microbiol.">
        <title>Unique mobile elements and scalable gene flow at the prokaryote-eukaryote boundary revealed by circularized Asgard archaea genomes.</title>
        <authorList>
            <person name="Wu F."/>
            <person name="Speth D.R."/>
            <person name="Philosof A."/>
            <person name="Cremiere A."/>
            <person name="Narayanan A."/>
            <person name="Barco R.A."/>
            <person name="Connon S.A."/>
            <person name="Amend J.P."/>
            <person name="Antoshechkin I.A."/>
            <person name="Orphan V.J."/>
        </authorList>
    </citation>
    <scope>NUCLEOTIDE SEQUENCE</scope>
    <source>
        <strain evidence="1">PR6</strain>
    </source>
</reference>
<evidence type="ECO:0000313" key="1">
    <source>
        <dbReference type="EMBL" id="UJG42527.1"/>
    </source>
</evidence>
<dbReference type="EMBL" id="CP084167">
    <property type="protein sequence ID" value="UJG42527.1"/>
    <property type="molecule type" value="Genomic_DNA"/>
</dbReference>
<dbReference type="AlphaFoldDB" id="A0A9Y1BPH0"/>
<organism evidence="1">
    <name type="scientific">Candidatus Heimdallarchaeum endolithica</name>
    <dbReference type="NCBI Taxonomy" id="2876572"/>
    <lineage>
        <taxon>Archaea</taxon>
        <taxon>Promethearchaeati</taxon>
        <taxon>Candidatus Heimdallarchaeota</taxon>
        <taxon>Candidatus Heimdallarchaeia (ex Rinke et al. 2021) (nom. nud.)</taxon>
        <taxon>Candidatus Heimdallarchaeales</taxon>
        <taxon>Candidatus Heimdallarchaeaceae</taxon>
        <taxon>Candidatus Heimdallarchaeum</taxon>
    </lineage>
</organism>
<sequence length="457" mass="54071">MNMHSKIITYDNIIELKDKKNLQLRVEIFKIKNFSVENKHLINELTSRKQTYSLYISKKEILLFMYYFKDELEKIDSNGISSNNFLSCYVDKFNESDNYFPLQKIKKIKEKKDLIEITNENNEKTFYRIYVCRLKKGEQLLEKDIAKYFIDIANLDFFDVVISQKFDNKDGKKGENWGIFLVAKHKKEEELELKHKHFLNFISRKIKSFNINFVKATKSDIEWNKTKFQLLLPWIRHSGNLAFKLNFDSFFINFNTVIKLNLKEKQTNLDKENGVRLVQKIEKKPLPSVKEIENKLRISNNDFKLKKDEIKTKIEEPIIIKTIPKTTEISKKSNKNSIRRTVSGIFKTIGFKESLIFNNKFDIVLRRGTSYIFVIISPDTFLAHNAYELVEELSGIAGLRNNFLALVIAPVFEKKAEKVLRDYNIIMINKFESMDEERLKQVLYEKFSELYSFLPAV</sequence>
<dbReference type="Proteomes" id="UP001200513">
    <property type="component" value="Chromosome"/>
</dbReference>
<name>A0A9Y1BPH0_9ARCH</name>
<accession>A0A9Y1BPH0</accession>
<gene>
    <name evidence="1" type="ORF">K9W46_09000</name>
</gene>